<dbReference type="InterPro" id="IPR015262">
    <property type="entry name" value="tRNA_Ile_lys_synt_subst-bd"/>
</dbReference>
<dbReference type="GO" id="GO:0006400">
    <property type="term" value="P:tRNA modification"/>
    <property type="evidence" value="ECO:0007669"/>
    <property type="project" value="UniProtKB-UniRule"/>
</dbReference>
<dbReference type="InterPro" id="IPR012795">
    <property type="entry name" value="tRNA_Ile_lys_synt_N"/>
</dbReference>
<dbReference type="Gene3D" id="1.20.59.20">
    <property type="match status" value="1"/>
</dbReference>
<proteinExistence type="inferred from homology"/>
<organism evidence="10 11">
    <name type="scientific">Roseateles depolymerans</name>
    <dbReference type="NCBI Taxonomy" id="76731"/>
    <lineage>
        <taxon>Bacteria</taxon>
        <taxon>Pseudomonadati</taxon>
        <taxon>Pseudomonadota</taxon>
        <taxon>Betaproteobacteria</taxon>
        <taxon>Burkholderiales</taxon>
        <taxon>Sphaerotilaceae</taxon>
        <taxon>Roseateles</taxon>
    </lineage>
</organism>
<comment type="function">
    <text evidence="8">Ligates lysine onto the cytidine present at position 34 of the AUA codon-specific tRNA(Ile) that contains the anticodon CAU, in an ATP-dependent manner. Cytidine is converted to lysidine, thus changing the amino acid specificity of the tRNA from methionine to isoleucine.</text>
</comment>
<keyword evidence="5 8" id="KW-0547">Nucleotide-binding</keyword>
<evidence type="ECO:0000256" key="6">
    <source>
        <dbReference type="ARBA" id="ARBA00022840"/>
    </source>
</evidence>
<comment type="similarity">
    <text evidence="8">Belongs to the tRNA(Ile)-lysidine synthase family.</text>
</comment>
<dbReference type="EMBL" id="QFOD01000001">
    <property type="protein sequence ID" value="PZP36649.1"/>
    <property type="molecule type" value="Genomic_DNA"/>
</dbReference>
<evidence type="ECO:0000256" key="4">
    <source>
        <dbReference type="ARBA" id="ARBA00022694"/>
    </source>
</evidence>
<comment type="caution">
    <text evidence="10">The sequence shown here is derived from an EMBL/GenBank/DDBJ whole genome shotgun (WGS) entry which is preliminary data.</text>
</comment>
<dbReference type="CDD" id="cd01992">
    <property type="entry name" value="TilS_N"/>
    <property type="match status" value="1"/>
</dbReference>
<dbReference type="SUPFAM" id="SSF56037">
    <property type="entry name" value="PheT/TilS domain"/>
    <property type="match status" value="1"/>
</dbReference>
<name>A0A2W5G3N9_9BURK</name>
<keyword evidence="6 8" id="KW-0067">ATP-binding</keyword>
<evidence type="ECO:0000256" key="1">
    <source>
        <dbReference type="ARBA" id="ARBA00004496"/>
    </source>
</evidence>
<dbReference type="Pfam" id="PF09179">
    <property type="entry name" value="TilS"/>
    <property type="match status" value="1"/>
</dbReference>
<evidence type="ECO:0000313" key="10">
    <source>
        <dbReference type="EMBL" id="PZP36649.1"/>
    </source>
</evidence>
<dbReference type="InterPro" id="IPR012796">
    <property type="entry name" value="Lysidine-tRNA-synth_C"/>
</dbReference>
<dbReference type="GO" id="GO:0005737">
    <property type="term" value="C:cytoplasm"/>
    <property type="evidence" value="ECO:0007669"/>
    <property type="project" value="UniProtKB-SubCell"/>
</dbReference>
<dbReference type="HAMAP" id="MF_01161">
    <property type="entry name" value="tRNA_Ile_lys_synt"/>
    <property type="match status" value="1"/>
</dbReference>
<evidence type="ECO:0000256" key="7">
    <source>
        <dbReference type="ARBA" id="ARBA00048539"/>
    </source>
</evidence>
<evidence type="ECO:0000256" key="8">
    <source>
        <dbReference type="HAMAP-Rule" id="MF_01161"/>
    </source>
</evidence>
<keyword evidence="2 8" id="KW-0963">Cytoplasm</keyword>
<keyword evidence="3 8" id="KW-0436">Ligase</keyword>
<dbReference type="Gene3D" id="3.40.50.620">
    <property type="entry name" value="HUPs"/>
    <property type="match status" value="1"/>
</dbReference>
<feature type="domain" description="Lysidine-tRNA(Ile) synthetase C-terminal" evidence="9">
    <location>
        <begin position="353"/>
        <end position="425"/>
    </location>
</feature>
<dbReference type="AlphaFoldDB" id="A0A2W5G3N9"/>
<dbReference type="NCBIfam" id="TIGR02432">
    <property type="entry name" value="lysidine_TilS_N"/>
    <property type="match status" value="1"/>
</dbReference>
<protein>
    <recommendedName>
        <fullName evidence="8">tRNA(Ile)-lysidine synthase</fullName>
        <ecNumber evidence="8">6.3.4.19</ecNumber>
    </recommendedName>
    <alternativeName>
        <fullName evidence="8">tRNA(Ile)-2-lysyl-cytidine synthase</fullName>
    </alternativeName>
    <alternativeName>
        <fullName evidence="8">tRNA(Ile)-lysidine synthetase</fullName>
    </alternativeName>
</protein>
<dbReference type="SUPFAM" id="SSF52402">
    <property type="entry name" value="Adenine nucleotide alpha hydrolases-like"/>
    <property type="match status" value="1"/>
</dbReference>
<dbReference type="GO" id="GO:0032267">
    <property type="term" value="F:tRNA(Ile)-lysidine synthase activity"/>
    <property type="evidence" value="ECO:0007669"/>
    <property type="project" value="UniProtKB-EC"/>
</dbReference>
<comment type="domain">
    <text evidence="8">The N-terminal region contains the highly conserved SGGXDS motif, predicted to be a P-loop motif involved in ATP binding.</text>
</comment>
<comment type="catalytic activity">
    <reaction evidence="7 8">
        <text>cytidine(34) in tRNA(Ile2) + L-lysine + ATP = lysidine(34) in tRNA(Ile2) + AMP + diphosphate + H(+)</text>
        <dbReference type="Rhea" id="RHEA:43744"/>
        <dbReference type="Rhea" id="RHEA-COMP:10625"/>
        <dbReference type="Rhea" id="RHEA-COMP:10670"/>
        <dbReference type="ChEBI" id="CHEBI:15378"/>
        <dbReference type="ChEBI" id="CHEBI:30616"/>
        <dbReference type="ChEBI" id="CHEBI:32551"/>
        <dbReference type="ChEBI" id="CHEBI:33019"/>
        <dbReference type="ChEBI" id="CHEBI:82748"/>
        <dbReference type="ChEBI" id="CHEBI:83665"/>
        <dbReference type="ChEBI" id="CHEBI:456215"/>
        <dbReference type="EC" id="6.3.4.19"/>
    </reaction>
</comment>
<dbReference type="PANTHER" id="PTHR43033">
    <property type="entry name" value="TRNA(ILE)-LYSIDINE SYNTHASE-RELATED"/>
    <property type="match status" value="1"/>
</dbReference>
<accession>A0A2W5G3N9</accession>
<dbReference type="GO" id="GO:0005524">
    <property type="term" value="F:ATP binding"/>
    <property type="evidence" value="ECO:0007669"/>
    <property type="project" value="UniProtKB-UniRule"/>
</dbReference>
<dbReference type="EC" id="6.3.4.19" evidence="8"/>
<dbReference type="InterPro" id="IPR011063">
    <property type="entry name" value="TilS/TtcA_N"/>
</dbReference>
<sequence length="442" mass="47969">MVASATPRPVDPLTRPVVAVAFSGGLDSTALLHATTRAADGTRVVALHVHHGLLPEADGWLTHCRQQAALMGAAFACQRLGGQVPRGESVENWARQGRHAALHQMAVEAGADLLLLAHHRRDQAETFLLQAMRGAGLAGLAAMPRAQWRDGVCWARPWLDRPRELIEAYAMQHGLRWIEDPSNAQPRFMRNRVRRYLTQDFAGADAGLAQAARWMQEAHELTQELAQADLATLAIDGRLDLDGMNRLSPARASNALRAWLARQLGQPAPADLVGRLMREWRPGAVLEWSAPGGQLHAYRGGLYWVTDQSLQASDEALDLSRPGLYRQAGWGGAWQVQASTAGSGFAPGQLARLVQRPRQGGEQFQRAPKSAARSLKKACQEAGLPPWRRNGPLLWAGADLIAVAGLGMDARAFASPEVSRLSLRWLDDSALMQSEGEGGFAA</sequence>
<dbReference type="InterPro" id="IPR012094">
    <property type="entry name" value="tRNA_Ile_lys_synt"/>
</dbReference>
<comment type="subcellular location">
    <subcellularLocation>
        <location evidence="1 8">Cytoplasm</location>
    </subcellularLocation>
</comment>
<dbReference type="Pfam" id="PF11734">
    <property type="entry name" value="TilS_C"/>
    <property type="match status" value="1"/>
</dbReference>
<dbReference type="PANTHER" id="PTHR43033:SF1">
    <property type="entry name" value="TRNA(ILE)-LYSIDINE SYNTHASE-RELATED"/>
    <property type="match status" value="1"/>
</dbReference>
<dbReference type="NCBIfam" id="TIGR02433">
    <property type="entry name" value="lysidine_TilS_C"/>
    <property type="match status" value="1"/>
</dbReference>
<dbReference type="Pfam" id="PF01171">
    <property type="entry name" value="ATP_bind_3"/>
    <property type="match status" value="1"/>
</dbReference>
<evidence type="ECO:0000259" key="9">
    <source>
        <dbReference type="SMART" id="SM00977"/>
    </source>
</evidence>
<evidence type="ECO:0000256" key="3">
    <source>
        <dbReference type="ARBA" id="ARBA00022598"/>
    </source>
</evidence>
<evidence type="ECO:0000313" key="11">
    <source>
        <dbReference type="Proteomes" id="UP000249633"/>
    </source>
</evidence>
<feature type="binding site" evidence="8">
    <location>
        <begin position="23"/>
        <end position="28"/>
    </location>
    <ligand>
        <name>ATP</name>
        <dbReference type="ChEBI" id="CHEBI:30616"/>
    </ligand>
</feature>
<dbReference type="Proteomes" id="UP000249633">
    <property type="component" value="Unassembled WGS sequence"/>
</dbReference>
<gene>
    <name evidence="8 10" type="primary">tilS</name>
    <name evidence="10" type="ORF">DI603_01420</name>
</gene>
<evidence type="ECO:0000256" key="5">
    <source>
        <dbReference type="ARBA" id="ARBA00022741"/>
    </source>
</evidence>
<dbReference type="InterPro" id="IPR014729">
    <property type="entry name" value="Rossmann-like_a/b/a_fold"/>
</dbReference>
<reference evidence="10 11" key="1">
    <citation type="submission" date="2017-08" db="EMBL/GenBank/DDBJ databases">
        <title>Infants hospitalized years apart are colonized by the same room-sourced microbial strains.</title>
        <authorList>
            <person name="Brooks B."/>
            <person name="Olm M.R."/>
            <person name="Firek B.A."/>
            <person name="Baker R."/>
            <person name="Thomas B.C."/>
            <person name="Morowitz M.J."/>
            <person name="Banfield J.F."/>
        </authorList>
    </citation>
    <scope>NUCLEOTIDE SEQUENCE [LARGE SCALE GENOMIC DNA]</scope>
    <source>
        <strain evidence="10">S2_012_000_R2_81</strain>
    </source>
</reference>
<dbReference type="SUPFAM" id="SSF82829">
    <property type="entry name" value="MesJ substrate recognition domain-like"/>
    <property type="match status" value="1"/>
</dbReference>
<keyword evidence="4 8" id="KW-0819">tRNA processing</keyword>
<evidence type="ECO:0000256" key="2">
    <source>
        <dbReference type="ARBA" id="ARBA00022490"/>
    </source>
</evidence>
<dbReference type="SMART" id="SM00977">
    <property type="entry name" value="TilS_C"/>
    <property type="match status" value="1"/>
</dbReference>